<dbReference type="GO" id="GO:0008168">
    <property type="term" value="F:methyltransferase activity"/>
    <property type="evidence" value="ECO:0007669"/>
    <property type="project" value="UniProtKB-KW"/>
</dbReference>
<evidence type="ECO:0000256" key="1">
    <source>
        <dbReference type="SAM" id="Phobius"/>
    </source>
</evidence>
<gene>
    <name evidence="2" type="ORF">C4520_18235</name>
</gene>
<dbReference type="AlphaFoldDB" id="A0A3A4NDB5"/>
<dbReference type="InterPro" id="IPR029063">
    <property type="entry name" value="SAM-dependent_MTases_sf"/>
</dbReference>
<dbReference type="Proteomes" id="UP000265882">
    <property type="component" value="Unassembled WGS sequence"/>
</dbReference>
<dbReference type="GO" id="GO:0032259">
    <property type="term" value="P:methylation"/>
    <property type="evidence" value="ECO:0007669"/>
    <property type="project" value="UniProtKB-KW"/>
</dbReference>
<evidence type="ECO:0000313" key="3">
    <source>
        <dbReference type="Proteomes" id="UP000265882"/>
    </source>
</evidence>
<keyword evidence="1" id="KW-0812">Transmembrane</keyword>
<comment type="caution">
    <text evidence="2">The sequence shown here is derived from an EMBL/GenBank/DDBJ whole genome shotgun (WGS) entry which is preliminary data.</text>
</comment>
<dbReference type="EMBL" id="QZKU01000126">
    <property type="protein sequence ID" value="RJP16655.1"/>
    <property type="molecule type" value="Genomic_DNA"/>
</dbReference>
<feature type="transmembrane region" description="Helical" evidence="1">
    <location>
        <begin position="12"/>
        <end position="31"/>
    </location>
</feature>
<proteinExistence type="predicted"/>
<keyword evidence="1" id="KW-1133">Transmembrane helix</keyword>
<accession>A0A3A4NDB5</accession>
<dbReference type="SUPFAM" id="SSF53335">
    <property type="entry name" value="S-adenosyl-L-methionine-dependent methyltransferases"/>
    <property type="match status" value="1"/>
</dbReference>
<name>A0A3A4NDB5_ABYX5</name>
<keyword evidence="2" id="KW-0489">Methyltransferase</keyword>
<evidence type="ECO:0000313" key="2">
    <source>
        <dbReference type="EMBL" id="RJP16655.1"/>
    </source>
</evidence>
<dbReference type="Gene3D" id="3.40.50.150">
    <property type="entry name" value="Vaccinia Virus protein VP39"/>
    <property type="match status" value="1"/>
</dbReference>
<sequence>MPLHLRKAEKMDLALAAAVSFVPLLIGFLGWRLLGPLVIPVAISAAAFFITLAQLEISERRREDYRQIEALFSLFSVVKPSRPLPPMRDWVISPDLASIIVREVLDRKSSVILECGSGLSTLLMSYCVISNGKGHIWSLEHDAKYARLAEKLIDSHGMKQTSTVIHAPLKEVFLRGRSWLWYDSSILKDIGPIDIAVIDGPPKRVQRNARYPALPLIYRYLSEDAIVILDDASRKEGPHENLWVRKSHK</sequence>
<reference evidence="2 3" key="1">
    <citation type="journal article" date="2017" name="ISME J.">
        <title>Energy and carbon metabolisms in a deep terrestrial subsurface fluid microbial community.</title>
        <authorList>
            <person name="Momper L."/>
            <person name="Jungbluth S.P."/>
            <person name="Lee M.D."/>
            <person name="Amend J.P."/>
        </authorList>
    </citation>
    <scope>NUCLEOTIDE SEQUENCE [LARGE SCALE GENOMIC DNA]</scope>
    <source>
        <strain evidence="2">SURF_5</strain>
    </source>
</reference>
<keyword evidence="2" id="KW-0808">Transferase</keyword>
<organism evidence="2 3">
    <name type="scientific">Abyssobacteria bacterium (strain SURF_5)</name>
    <dbReference type="NCBI Taxonomy" id="2093360"/>
    <lineage>
        <taxon>Bacteria</taxon>
        <taxon>Pseudomonadati</taxon>
        <taxon>Candidatus Hydrogenedentota</taxon>
        <taxon>Candidatus Abyssobacteria</taxon>
    </lineage>
</organism>
<dbReference type="Pfam" id="PF13578">
    <property type="entry name" value="Methyltransf_24"/>
    <property type="match status" value="1"/>
</dbReference>
<keyword evidence="1" id="KW-0472">Membrane</keyword>
<feature type="transmembrane region" description="Helical" evidence="1">
    <location>
        <begin position="37"/>
        <end position="57"/>
    </location>
</feature>
<protein>
    <submittedName>
        <fullName evidence="2">Class I SAM-dependent methyltransferase</fullName>
    </submittedName>
</protein>